<feature type="transmembrane region" description="Helical" evidence="1">
    <location>
        <begin position="430"/>
        <end position="454"/>
    </location>
</feature>
<sequence length="475" mass="53200">MWSTTLIYGLFLVISIAPGRSIITPIKNDSAGNIVEKIAEDFSAWDWKREQFLRYAKDYPFGWPRFDCSVPATSLTPAEDVHHLAPWHVSVIGAIGDSLTAGRAAGAEYLSDLVLDYRGLSFAMGAEKNLTRQASLFNIFSHFSPSLKGKSSGTATSHNVSVAGFNLADSGAVSEDLLEQANSLVKRMRSHPEIDFDNSWKFVNVFIGSNDLCRICENTTRFSVNQFTDNIRKSLTFLRENLPKTYVNLIPPFHVEILLETQTDNPFCVELQRLLTKEEYAAIKRSFDSGLSEFLGAEYQTKNFAVGISPGFNVDKLASLGNVLNLAFVALDCFHFSEIAHDMVAKIIWRDLLLPIHTRSPVDLNQFQPQLWDCPSMDCPYLRTALNSQSCKSGESYVPSLPYAIRVTYENTVLLPHMDELDRRAFMEEYGLILTVTIVGIALVIGLTCLVLSFGERKEPPKKKPDERTPLLIHL</sequence>
<dbReference type="SUPFAM" id="SSF52266">
    <property type="entry name" value="SGNH hydrolase"/>
    <property type="match status" value="1"/>
</dbReference>
<proteinExistence type="predicted"/>
<gene>
    <name evidence="3" type="primary">Acey_s0125.g1286</name>
    <name evidence="3" type="synonym">Acey-F13H8.11</name>
    <name evidence="3" type="ORF">Y032_0125g1286</name>
</gene>
<dbReference type="EMBL" id="JARK01001461">
    <property type="protein sequence ID" value="EYB99103.1"/>
    <property type="molecule type" value="Genomic_DNA"/>
</dbReference>
<dbReference type="GO" id="GO:0006644">
    <property type="term" value="P:phospholipid metabolic process"/>
    <property type="evidence" value="ECO:0007669"/>
    <property type="project" value="TreeGrafter"/>
</dbReference>
<dbReference type="AlphaFoldDB" id="A0A016T845"/>
<evidence type="ECO:0000313" key="3">
    <source>
        <dbReference type="EMBL" id="EYB99103.1"/>
    </source>
</evidence>
<dbReference type="InterPro" id="IPR036514">
    <property type="entry name" value="SGNH_hydro_sf"/>
</dbReference>
<feature type="signal peptide" evidence="2">
    <location>
        <begin position="1"/>
        <end position="21"/>
    </location>
</feature>
<evidence type="ECO:0000313" key="4">
    <source>
        <dbReference type="Proteomes" id="UP000024635"/>
    </source>
</evidence>
<evidence type="ECO:0000256" key="2">
    <source>
        <dbReference type="SAM" id="SignalP"/>
    </source>
</evidence>
<keyword evidence="2" id="KW-0732">Signal</keyword>
<keyword evidence="1" id="KW-0472">Membrane</keyword>
<dbReference type="InterPro" id="IPR035547">
    <property type="entry name" value="Phospholipase_B"/>
</dbReference>
<dbReference type="Pfam" id="PF00657">
    <property type="entry name" value="Lipase_GDSL"/>
    <property type="match status" value="1"/>
</dbReference>
<keyword evidence="1" id="KW-0812">Transmembrane</keyword>
<accession>A0A016T845</accession>
<evidence type="ECO:0008006" key="5">
    <source>
        <dbReference type="Google" id="ProtNLM"/>
    </source>
</evidence>
<name>A0A016T845_9BILA</name>
<dbReference type="GO" id="GO:0004620">
    <property type="term" value="F:phospholipase activity"/>
    <property type="evidence" value="ECO:0007669"/>
    <property type="project" value="InterPro"/>
</dbReference>
<dbReference type="InterPro" id="IPR001087">
    <property type="entry name" value="GDSL"/>
</dbReference>
<feature type="chain" id="PRO_5001490587" description="GDSL-like protein" evidence="2">
    <location>
        <begin position="22"/>
        <end position="475"/>
    </location>
</feature>
<evidence type="ECO:0000256" key="1">
    <source>
        <dbReference type="SAM" id="Phobius"/>
    </source>
</evidence>
<dbReference type="PANTHER" id="PTHR21325">
    <property type="entry name" value="PHOSPHOLIPASE B, PLB1"/>
    <property type="match status" value="1"/>
</dbReference>
<dbReference type="CDD" id="cd01824">
    <property type="entry name" value="Phospholipase_B_like"/>
    <property type="match status" value="1"/>
</dbReference>
<dbReference type="PANTHER" id="PTHR21325:SF24">
    <property type="entry name" value="LIPASE_GDSL DOMAIN-CONTAINING PROTEIN"/>
    <property type="match status" value="1"/>
</dbReference>
<keyword evidence="4" id="KW-1185">Reference proteome</keyword>
<protein>
    <recommendedName>
        <fullName evidence="5">GDSL-like protein</fullName>
    </recommendedName>
</protein>
<keyword evidence="1" id="KW-1133">Transmembrane helix</keyword>
<dbReference type="OrthoDB" id="10265800at2759"/>
<organism evidence="3 4">
    <name type="scientific">Ancylostoma ceylanicum</name>
    <dbReference type="NCBI Taxonomy" id="53326"/>
    <lineage>
        <taxon>Eukaryota</taxon>
        <taxon>Metazoa</taxon>
        <taxon>Ecdysozoa</taxon>
        <taxon>Nematoda</taxon>
        <taxon>Chromadorea</taxon>
        <taxon>Rhabditida</taxon>
        <taxon>Rhabditina</taxon>
        <taxon>Rhabditomorpha</taxon>
        <taxon>Strongyloidea</taxon>
        <taxon>Ancylostomatidae</taxon>
        <taxon>Ancylostomatinae</taxon>
        <taxon>Ancylostoma</taxon>
    </lineage>
</organism>
<comment type="caution">
    <text evidence="3">The sequence shown here is derived from an EMBL/GenBank/DDBJ whole genome shotgun (WGS) entry which is preliminary data.</text>
</comment>
<reference evidence="4" key="1">
    <citation type="journal article" date="2015" name="Nat. Genet.">
        <title>The genome and transcriptome of the zoonotic hookworm Ancylostoma ceylanicum identify infection-specific gene families.</title>
        <authorList>
            <person name="Schwarz E.M."/>
            <person name="Hu Y."/>
            <person name="Antoshechkin I."/>
            <person name="Miller M.M."/>
            <person name="Sternberg P.W."/>
            <person name="Aroian R.V."/>
        </authorList>
    </citation>
    <scope>NUCLEOTIDE SEQUENCE</scope>
    <source>
        <strain evidence="4">HY135</strain>
    </source>
</reference>
<dbReference type="Gene3D" id="3.40.50.1110">
    <property type="entry name" value="SGNH hydrolase"/>
    <property type="match status" value="1"/>
</dbReference>
<dbReference type="STRING" id="53326.A0A016T845"/>
<dbReference type="Proteomes" id="UP000024635">
    <property type="component" value="Unassembled WGS sequence"/>
</dbReference>
<dbReference type="InterPro" id="IPR038885">
    <property type="entry name" value="PLB1"/>
</dbReference>